<sequence>MHYEDIKQRILTFIENEERDSFDSLALQVFAYQYENNRIYRKFCRSRKVHPSMVQSYQQIPPVPVGAFKEAVIACTPIEEAETYFQTSGTTSGKQGRNYHHDLEVWTASMKSHFEENIMKEKCRVKMAILFPHPKEMPNSSLSQYLYTAIRDYGTEESVYIASNGTYDFEKLVSFLVESERTNTPVYLLGATFSFIHFVEYMEGKNLQFQLPKGSRLMDTGGSKGRAIEMSSDQFKQMVAEAFNLPVEDCVNMYGMTELSSQFYDQSGSGQQKAPHWVRTVVINPENGLCVQDGERGILVHYDLANFHSVLGVMTEDLGISKKGEFYLLGRSEGAEAKGCSLAVEQFRNGVSKWN</sequence>
<dbReference type="Pfam" id="PF04443">
    <property type="entry name" value="LuxE"/>
    <property type="match status" value="1"/>
</dbReference>
<comment type="caution">
    <text evidence="2">The sequence shown here is derived from an EMBL/GenBank/DDBJ whole genome shotgun (WGS) entry which is preliminary data.</text>
</comment>
<protein>
    <submittedName>
        <fullName evidence="2">Long-chain fatty acid--CoA ligase</fullName>
    </submittedName>
</protein>
<evidence type="ECO:0000313" key="3">
    <source>
        <dbReference type="Proteomes" id="UP001589738"/>
    </source>
</evidence>
<evidence type="ECO:0000259" key="1">
    <source>
        <dbReference type="Pfam" id="PF04443"/>
    </source>
</evidence>
<dbReference type="EMBL" id="JBHLUU010000127">
    <property type="protein sequence ID" value="MFC0478165.1"/>
    <property type="molecule type" value="Genomic_DNA"/>
</dbReference>
<keyword evidence="2" id="KW-0436">Ligase</keyword>
<dbReference type="RefSeq" id="WP_160546065.1">
    <property type="nucleotide sequence ID" value="NZ_JBHLUU010000127.1"/>
</dbReference>
<gene>
    <name evidence="2" type="ORF">ACFFHF_23530</name>
</gene>
<dbReference type="Proteomes" id="UP001589738">
    <property type="component" value="Unassembled WGS sequence"/>
</dbReference>
<feature type="domain" description="Acyl-protein synthetase LuxE" evidence="1">
    <location>
        <begin position="11"/>
        <end position="346"/>
    </location>
</feature>
<name>A0ABV6KZ68_9BACI</name>
<evidence type="ECO:0000313" key="2">
    <source>
        <dbReference type="EMBL" id="MFC0478165.1"/>
    </source>
</evidence>
<proteinExistence type="predicted"/>
<dbReference type="GO" id="GO:0016874">
    <property type="term" value="F:ligase activity"/>
    <property type="evidence" value="ECO:0007669"/>
    <property type="project" value="UniProtKB-KW"/>
</dbReference>
<organism evidence="2 3">
    <name type="scientific">Robertmurraya beringensis</name>
    <dbReference type="NCBI Taxonomy" id="641660"/>
    <lineage>
        <taxon>Bacteria</taxon>
        <taxon>Bacillati</taxon>
        <taxon>Bacillota</taxon>
        <taxon>Bacilli</taxon>
        <taxon>Bacillales</taxon>
        <taxon>Bacillaceae</taxon>
        <taxon>Robertmurraya</taxon>
    </lineage>
</organism>
<reference evidence="2 3" key="1">
    <citation type="submission" date="2024-09" db="EMBL/GenBank/DDBJ databases">
        <authorList>
            <person name="Sun Q."/>
            <person name="Mori K."/>
        </authorList>
    </citation>
    <scope>NUCLEOTIDE SEQUENCE [LARGE SCALE GENOMIC DNA]</scope>
    <source>
        <strain evidence="2 3">CGMCC 1.9126</strain>
    </source>
</reference>
<keyword evidence="3" id="KW-1185">Reference proteome</keyword>
<dbReference type="InterPro" id="IPR007534">
    <property type="entry name" value="LuxE"/>
</dbReference>
<accession>A0ABV6KZ68</accession>
<dbReference type="Gene3D" id="3.40.50.12780">
    <property type="entry name" value="N-terminal domain of ligase-like"/>
    <property type="match status" value="1"/>
</dbReference>
<dbReference type="InterPro" id="IPR042099">
    <property type="entry name" value="ANL_N_sf"/>
</dbReference>